<dbReference type="Pfam" id="PF04570">
    <property type="entry name" value="zf-FLZ"/>
    <property type="match status" value="1"/>
</dbReference>
<evidence type="ECO:0000256" key="4">
    <source>
        <dbReference type="PROSITE-ProRule" id="PRU01131"/>
    </source>
</evidence>
<proteinExistence type="inferred from homology"/>
<dbReference type="InterPro" id="IPR044533">
    <property type="entry name" value="FLZ1/2/3"/>
</dbReference>
<dbReference type="RefSeq" id="XP_016483300.1">
    <property type="nucleotide sequence ID" value="XM_016627814.1"/>
</dbReference>
<dbReference type="RefSeq" id="XP_016483300.1">
    <property type="nucleotide sequence ID" value="XM_016627814.2"/>
</dbReference>
<keyword evidence="3" id="KW-0863">Zinc-finger</keyword>
<comment type="similarity">
    <text evidence="1">Belongs to the FLZ family.</text>
</comment>
<feature type="zinc finger region" description="FLZ-type" evidence="4">
    <location>
        <begin position="80"/>
        <end position="124"/>
    </location>
</feature>
<feature type="region of interest" description="Disordered" evidence="5">
    <location>
        <begin position="132"/>
        <end position="164"/>
    </location>
</feature>
<evidence type="ECO:0000256" key="3">
    <source>
        <dbReference type="ARBA" id="ARBA00022771"/>
    </source>
</evidence>
<dbReference type="PANTHER" id="PTHR46057:SF60">
    <property type="entry name" value="FLZ-TYPE DOMAIN-CONTAINING PROTEIN"/>
    <property type="match status" value="1"/>
</dbReference>
<dbReference type="PROSITE" id="PS51795">
    <property type="entry name" value="ZF_FLZ"/>
    <property type="match status" value="1"/>
</dbReference>
<keyword evidence="3" id="KW-0862">Zinc</keyword>
<evidence type="ECO:0000256" key="5">
    <source>
        <dbReference type="SAM" id="MobiDB-lite"/>
    </source>
</evidence>
<reference evidence="7" key="1">
    <citation type="journal article" date="2014" name="Nat. Commun.">
        <title>The tobacco genome sequence and its comparison with those of tomato and potato.</title>
        <authorList>
            <person name="Sierro N."/>
            <person name="Battey J.N."/>
            <person name="Ouadi S."/>
            <person name="Bakaher N."/>
            <person name="Bovet L."/>
            <person name="Willig A."/>
            <person name="Goepfert S."/>
            <person name="Peitsch M.C."/>
            <person name="Ivanov N.V."/>
        </authorList>
    </citation>
    <scope>NUCLEOTIDE SEQUENCE [LARGE SCALE GENOMIC DNA]</scope>
</reference>
<keyword evidence="7" id="KW-1185">Reference proteome</keyword>
<evidence type="ECO:0000256" key="1">
    <source>
        <dbReference type="ARBA" id="ARBA00009374"/>
    </source>
</evidence>
<evidence type="ECO:0000313" key="7">
    <source>
        <dbReference type="Proteomes" id="UP000790787"/>
    </source>
</evidence>
<sequence>MGSVPKRRRFCFLDRNDGLASLAEMETGFSANHQHNHNPLISRPVYLQRRSLKNLSSITSPRLASGKRFYETRFDEPQPHFLEACFLCKKALGDNTDIFMYRGDTPFCSEECRQEQIEMDEAKEKKLNLSASVKALRKNDQRKSTSSNETAHDYPLHRGTVAAA</sequence>
<dbReference type="PANTHER" id="PTHR46057">
    <property type="entry name" value="FCS-LIKE ZINC FINGER 1-RELATED"/>
    <property type="match status" value="1"/>
</dbReference>
<dbReference type="KEGG" id="nta:107804009"/>
<reference evidence="8" key="2">
    <citation type="submission" date="2025-08" db="UniProtKB">
        <authorList>
            <consortium name="RefSeq"/>
        </authorList>
    </citation>
    <scope>IDENTIFICATION</scope>
    <source>
        <tissue evidence="8">Leaf</tissue>
    </source>
</reference>
<organism evidence="7 8">
    <name type="scientific">Nicotiana tabacum</name>
    <name type="common">Common tobacco</name>
    <dbReference type="NCBI Taxonomy" id="4097"/>
    <lineage>
        <taxon>Eukaryota</taxon>
        <taxon>Viridiplantae</taxon>
        <taxon>Streptophyta</taxon>
        <taxon>Embryophyta</taxon>
        <taxon>Tracheophyta</taxon>
        <taxon>Spermatophyta</taxon>
        <taxon>Magnoliopsida</taxon>
        <taxon>eudicotyledons</taxon>
        <taxon>Gunneridae</taxon>
        <taxon>Pentapetalae</taxon>
        <taxon>asterids</taxon>
        <taxon>lamiids</taxon>
        <taxon>Solanales</taxon>
        <taxon>Solanaceae</taxon>
        <taxon>Nicotianoideae</taxon>
        <taxon>Nicotianeae</taxon>
        <taxon>Nicotiana</taxon>
    </lineage>
</organism>
<dbReference type="OrthoDB" id="1916924at2759"/>
<gene>
    <name evidence="8" type="primary">LOC107804009</name>
</gene>
<evidence type="ECO:0000259" key="6">
    <source>
        <dbReference type="PROSITE" id="PS51795"/>
    </source>
</evidence>
<dbReference type="GO" id="GO:0008270">
    <property type="term" value="F:zinc ion binding"/>
    <property type="evidence" value="ECO:0007669"/>
    <property type="project" value="UniProtKB-KW"/>
</dbReference>
<dbReference type="InterPro" id="IPR007650">
    <property type="entry name" value="Zf-FLZ_dom"/>
</dbReference>
<dbReference type="STRING" id="4097.A0A1S4B2Y1"/>
<feature type="domain" description="FLZ-type" evidence="6">
    <location>
        <begin position="80"/>
        <end position="124"/>
    </location>
</feature>
<accession>A0A1S4B2Y1</accession>
<evidence type="ECO:0000256" key="2">
    <source>
        <dbReference type="ARBA" id="ARBA00022723"/>
    </source>
</evidence>
<dbReference type="Proteomes" id="UP000790787">
    <property type="component" value="Chromosome 22"/>
</dbReference>
<dbReference type="GeneID" id="107804009"/>
<dbReference type="PaxDb" id="4097-A0A1S4B2Y1"/>
<dbReference type="AlphaFoldDB" id="A0A1S4B2Y1"/>
<evidence type="ECO:0000313" key="8">
    <source>
        <dbReference type="RefSeq" id="XP_016483300.1"/>
    </source>
</evidence>
<keyword evidence="2" id="KW-0479">Metal-binding</keyword>
<dbReference type="OMA" id="DYAFHTG"/>
<protein>
    <submittedName>
        <fullName evidence="8">FCS-Like Zinc finger 2-like</fullName>
    </submittedName>
</protein>
<name>A0A1S4B2Y1_TOBAC</name>